<dbReference type="PANTHER" id="PTHR11010">
    <property type="entry name" value="PROTEASE S28 PRO-X CARBOXYPEPTIDASE-RELATED"/>
    <property type="match status" value="1"/>
</dbReference>
<dbReference type="SUPFAM" id="SSF53474">
    <property type="entry name" value="alpha/beta-Hydrolases"/>
    <property type="match status" value="1"/>
</dbReference>
<dbReference type="GO" id="GO:0008239">
    <property type="term" value="F:dipeptidyl-peptidase activity"/>
    <property type="evidence" value="ECO:0007669"/>
    <property type="project" value="TreeGrafter"/>
</dbReference>
<comment type="similarity">
    <text evidence="1">Belongs to the peptidase S28 family.</text>
</comment>
<comment type="caution">
    <text evidence="7">The sequence shown here is derived from an EMBL/GenBank/DDBJ whole genome shotgun (WGS) entry which is preliminary data.</text>
</comment>
<dbReference type="Gene3D" id="3.40.50.1820">
    <property type="entry name" value="alpha/beta hydrolase"/>
    <property type="match status" value="2"/>
</dbReference>
<reference evidence="7" key="1">
    <citation type="submission" date="2022-10" db="EMBL/GenBank/DDBJ databases">
        <title>Tapping the CABI collections for fungal endophytes: first genome assemblies for Collariella, Neodidymelliopsis, Ascochyta clinopodiicola, Didymella pomorum, Didymosphaeria variabile, Neocosmospora piperis and Neocucurbitaria cava.</title>
        <authorList>
            <person name="Hill R."/>
        </authorList>
    </citation>
    <scope>NUCLEOTIDE SEQUENCE</scope>
    <source>
        <strain evidence="7">IMI 356815</strain>
    </source>
</reference>
<dbReference type="EMBL" id="JAPEUX010000002">
    <property type="protein sequence ID" value="KAJ4357363.1"/>
    <property type="molecule type" value="Genomic_DNA"/>
</dbReference>
<evidence type="ECO:0000256" key="1">
    <source>
        <dbReference type="ARBA" id="ARBA00011079"/>
    </source>
</evidence>
<evidence type="ECO:0000256" key="6">
    <source>
        <dbReference type="SAM" id="SignalP"/>
    </source>
</evidence>
<accession>A0A9W8XT72</accession>
<protein>
    <recommendedName>
        <fullName evidence="9">Serine peptidase</fullName>
    </recommendedName>
</protein>
<gene>
    <name evidence="7" type="ORF">N0V89_001938</name>
</gene>
<dbReference type="GO" id="GO:0070008">
    <property type="term" value="F:serine-type exopeptidase activity"/>
    <property type="evidence" value="ECO:0007669"/>
    <property type="project" value="InterPro"/>
</dbReference>
<dbReference type="Pfam" id="PF05577">
    <property type="entry name" value="Peptidase_S28"/>
    <property type="match status" value="1"/>
</dbReference>
<keyword evidence="3 6" id="KW-0732">Signal</keyword>
<evidence type="ECO:0000256" key="5">
    <source>
        <dbReference type="ARBA" id="ARBA00023180"/>
    </source>
</evidence>
<evidence type="ECO:0000313" key="8">
    <source>
        <dbReference type="Proteomes" id="UP001140513"/>
    </source>
</evidence>
<feature type="chain" id="PRO_5040818407" description="Serine peptidase" evidence="6">
    <location>
        <begin position="17"/>
        <end position="532"/>
    </location>
</feature>
<evidence type="ECO:0008006" key="9">
    <source>
        <dbReference type="Google" id="ProtNLM"/>
    </source>
</evidence>
<keyword evidence="4" id="KW-0378">Hydrolase</keyword>
<dbReference type="GO" id="GO:0006508">
    <property type="term" value="P:proteolysis"/>
    <property type="evidence" value="ECO:0007669"/>
    <property type="project" value="UniProtKB-KW"/>
</dbReference>
<dbReference type="GeneID" id="80905468"/>
<evidence type="ECO:0000256" key="4">
    <source>
        <dbReference type="ARBA" id="ARBA00022801"/>
    </source>
</evidence>
<feature type="signal peptide" evidence="6">
    <location>
        <begin position="1"/>
        <end position="16"/>
    </location>
</feature>
<keyword evidence="2" id="KW-0645">Protease</keyword>
<sequence>MRFSAVLAIVVGGVTAYRSSEVPNYRNHRIAPSPSEALANLNVSQANATFEQWVSHDNHSLGTFPQFYWYSTQWWKGPGSPVILHTPGELNASSYNVFLTTNRTTGLLAQEIGAAIIVLEHRYWGTSTPVTEFTTETLQYLTLDEAIQDFVHFARTAKLPWDDEGTENAPNVPWVFAGGSYAGALSAWTAKLSPGTFWAHLAASAVVEITGDFWQYFLPVQQGMPANCSKDVSLVVDHVDAIGTNGTEEEQYALKDLFGLAGVIHFDDFASALTNALWLWQGNQLFKDTGFWAFCDAVENVTPNATDVPGVEGVGAEKALAGYADYFNTTILPGFCEGFKYYQGERNVDCFDTYNASSPMFSDTSISNTYLRQWVWMTCNEPFGYWQSGAPRDRPTIVSRFSSYDWWVRQCDLYFPPVNGYTVGISTGRTYEAINAKTDGWFNTDIPRLFYGNGGNDPWREATVSAQLRPGGPYKGENRSRVEVIPKGFHSSDTYGVLSFVDEDAKRVILEEIRQVKEWVDEFPGKGEEWPM</sequence>
<proteinExistence type="inferred from homology"/>
<evidence type="ECO:0000256" key="3">
    <source>
        <dbReference type="ARBA" id="ARBA00022729"/>
    </source>
</evidence>
<keyword evidence="5" id="KW-0325">Glycoprotein</keyword>
<dbReference type="RefSeq" id="XP_056074222.1">
    <property type="nucleotide sequence ID" value="XM_056210749.1"/>
</dbReference>
<dbReference type="Proteomes" id="UP001140513">
    <property type="component" value="Unassembled WGS sequence"/>
</dbReference>
<evidence type="ECO:0000256" key="2">
    <source>
        <dbReference type="ARBA" id="ARBA00022670"/>
    </source>
</evidence>
<evidence type="ECO:0000313" key="7">
    <source>
        <dbReference type="EMBL" id="KAJ4357363.1"/>
    </source>
</evidence>
<dbReference type="OrthoDB" id="1735038at2759"/>
<keyword evidence="8" id="KW-1185">Reference proteome</keyword>
<dbReference type="AlphaFoldDB" id="A0A9W8XT72"/>
<organism evidence="7 8">
    <name type="scientific">Didymosphaeria variabile</name>
    <dbReference type="NCBI Taxonomy" id="1932322"/>
    <lineage>
        <taxon>Eukaryota</taxon>
        <taxon>Fungi</taxon>
        <taxon>Dikarya</taxon>
        <taxon>Ascomycota</taxon>
        <taxon>Pezizomycotina</taxon>
        <taxon>Dothideomycetes</taxon>
        <taxon>Pleosporomycetidae</taxon>
        <taxon>Pleosporales</taxon>
        <taxon>Massarineae</taxon>
        <taxon>Didymosphaeriaceae</taxon>
        <taxon>Didymosphaeria</taxon>
    </lineage>
</organism>
<dbReference type="PANTHER" id="PTHR11010:SF23">
    <property type="entry name" value="SERINE PEPTIDASE"/>
    <property type="match status" value="1"/>
</dbReference>
<name>A0A9W8XT72_9PLEO</name>
<dbReference type="InterPro" id="IPR008758">
    <property type="entry name" value="Peptidase_S28"/>
</dbReference>
<dbReference type="InterPro" id="IPR029058">
    <property type="entry name" value="AB_hydrolase_fold"/>
</dbReference>